<protein>
    <recommendedName>
        <fullName evidence="4">Leucine-rich repeat-containing N-terminal plant-type domain-containing protein</fullName>
    </recommendedName>
</protein>
<dbReference type="AlphaFoldDB" id="A0AAV5G1V2"/>
<dbReference type="Pfam" id="PF08263">
    <property type="entry name" value="LRRNT_2"/>
    <property type="match status" value="1"/>
</dbReference>
<reference evidence="5" key="2">
    <citation type="submission" date="2021-12" db="EMBL/GenBank/DDBJ databases">
        <title>Resequencing data analysis of finger millet.</title>
        <authorList>
            <person name="Hatakeyama M."/>
            <person name="Aluri S."/>
            <person name="Balachadran M.T."/>
            <person name="Sivarajan S.R."/>
            <person name="Poveda L."/>
            <person name="Shimizu-Inatsugi R."/>
            <person name="Schlapbach R."/>
            <person name="Sreeman S.M."/>
            <person name="Shimizu K.K."/>
        </authorList>
    </citation>
    <scope>NUCLEOTIDE SEQUENCE</scope>
</reference>
<gene>
    <name evidence="5" type="primary">gb29934</name>
    <name evidence="5" type="ORF">PR202_gb29934</name>
</gene>
<dbReference type="InterPro" id="IPR013210">
    <property type="entry name" value="LRR_N_plant-typ"/>
</dbReference>
<evidence type="ECO:0000313" key="6">
    <source>
        <dbReference type="Proteomes" id="UP001054889"/>
    </source>
</evidence>
<evidence type="ECO:0000256" key="3">
    <source>
        <dbReference type="ARBA" id="ARBA00022737"/>
    </source>
</evidence>
<name>A0AAV5G1V2_ELECO</name>
<dbReference type="PANTHER" id="PTHR48060:SF21">
    <property type="entry name" value="L DOMAIN-LIKE PROTEIN"/>
    <property type="match status" value="1"/>
</dbReference>
<dbReference type="Pfam" id="PF00560">
    <property type="entry name" value="LRR_1"/>
    <property type="match status" value="2"/>
</dbReference>
<dbReference type="InterPro" id="IPR032675">
    <property type="entry name" value="LRR_dom_sf"/>
</dbReference>
<dbReference type="PANTHER" id="PTHR48060">
    <property type="entry name" value="DNA DAMAGE-REPAIR/TOLERATION PROTEIN DRT100"/>
    <property type="match status" value="1"/>
</dbReference>
<dbReference type="SUPFAM" id="SSF52058">
    <property type="entry name" value="L domain-like"/>
    <property type="match status" value="1"/>
</dbReference>
<dbReference type="FunFam" id="3.80.10.10:FF:000627">
    <property type="entry name" value="Probable leucine-rich repeat receptor-like protein kinase At2g33170"/>
    <property type="match status" value="1"/>
</dbReference>
<organism evidence="5 6">
    <name type="scientific">Eleusine coracana subsp. coracana</name>
    <dbReference type="NCBI Taxonomy" id="191504"/>
    <lineage>
        <taxon>Eukaryota</taxon>
        <taxon>Viridiplantae</taxon>
        <taxon>Streptophyta</taxon>
        <taxon>Embryophyta</taxon>
        <taxon>Tracheophyta</taxon>
        <taxon>Spermatophyta</taxon>
        <taxon>Magnoliopsida</taxon>
        <taxon>Liliopsida</taxon>
        <taxon>Poales</taxon>
        <taxon>Poaceae</taxon>
        <taxon>PACMAD clade</taxon>
        <taxon>Chloridoideae</taxon>
        <taxon>Cynodonteae</taxon>
        <taxon>Eleusininae</taxon>
        <taxon>Eleusine</taxon>
    </lineage>
</organism>
<dbReference type="InterPro" id="IPR001611">
    <property type="entry name" value="Leu-rich_rpt"/>
</dbReference>
<evidence type="ECO:0000313" key="5">
    <source>
        <dbReference type="EMBL" id="GJN40675.1"/>
    </source>
</evidence>
<evidence type="ECO:0000256" key="1">
    <source>
        <dbReference type="ARBA" id="ARBA00022614"/>
    </source>
</evidence>
<dbReference type="EMBL" id="BQKI01000180">
    <property type="protein sequence ID" value="GJN40675.1"/>
    <property type="molecule type" value="Genomic_DNA"/>
</dbReference>
<dbReference type="Gene3D" id="3.80.10.10">
    <property type="entry name" value="Ribonuclease Inhibitor"/>
    <property type="match status" value="2"/>
</dbReference>
<evidence type="ECO:0000259" key="4">
    <source>
        <dbReference type="Pfam" id="PF08263"/>
    </source>
</evidence>
<dbReference type="Proteomes" id="UP001054889">
    <property type="component" value="Unassembled WGS sequence"/>
</dbReference>
<evidence type="ECO:0000256" key="2">
    <source>
        <dbReference type="ARBA" id="ARBA00022729"/>
    </source>
</evidence>
<sequence>MNNETLSAPPVEHLDLGSMELRASTSACWAAARFLLLAAILMYNAPCFALSVAKPSPPAAIAAHSSDRAVLLLFKSCITKDPFGALASWGNESLHFCRWPGVACGKRGQRRGHVVGLSLGSLGLVGTISPSISNLTHLRNLHLPHNKFNGRIPHELGLLSDLKHLNLSDNSLEGEIPSELSRCSQLQTISLWYNNLQGRMPSNFSHCSNLRTIEFFANYLEGDIPSEFGSIENLELLNLFDNNLNGSLPP</sequence>
<keyword evidence="2" id="KW-0732">Signal</keyword>
<dbReference type="Pfam" id="PF13855">
    <property type="entry name" value="LRR_8"/>
    <property type="match status" value="1"/>
</dbReference>
<accession>A0AAV5G1V2</accession>
<keyword evidence="1" id="KW-0433">Leucine-rich repeat</keyword>
<dbReference type="InterPro" id="IPR053211">
    <property type="entry name" value="DNA_repair-toleration"/>
</dbReference>
<proteinExistence type="predicted"/>
<keyword evidence="6" id="KW-1185">Reference proteome</keyword>
<comment type="caution">
    <text evidence="5">The sequence shown here is derived from an EMBL/GenBank/DDBJ whole genome shotgun (WGS) entry which is preliminary data.</text>
</comment>
<feature type="domain" description="Leucine-rich repeat-containing N-terminal plant-type" evidence="4">
    <location>
        <begin position="64"/>
        <end position="104"/>
    </location>
</feature>
<reference evidence="5" key="1">
    <citation type="journal article" date="2018" name="DNA Res.">
        <title>Multiple hybrid de novo genome assembly of finger millet, an orphan allotetraploid crop.</title>
        <authorList>
            <person name="Hatakeyama M."/>
            <person name="Aluri S."/>
            <person name="Balachadran M.T."/>
            <person name="Sivarajan S.R."/>
            <person name="Patrignani A."/>
            <person name="Gruter S."/>
            <person name="Poveda L."/>
            <person name="Shimizu-Inatsugi R."/>
            <person name="Baeten J."/>
            <person name="Francoijs K.J."/>
            <person name="Nataraja K.N."/>
            <person name="Reddy Y.A.N."/>
            <person name="Phadnis S."/>
            <person name="Ravikumar R.L."/>
            <person name="Schlapbach R."/>
            <person name="Sreeman S.M."/>
            <person name="Shimizu K.K."/>
        </authorList>
    </citation>
    <scope>NUCLEOTIDE SEQUENCE</scope>
</reference>
<keyword evidence="3" id="KW-0677">Repeat</keyword>